<feature type="transmembrane region" description="Helical" evidence="1">
    <location>
        <begin position="66"/>
        <end position="90"/>
    </location>
</feature>
<protein>
    <submittedName>
        <fullName evidence="2">DUF2975 domain-containing protein</fullName>
    </submittedName>
</protein>
<feature type="transmembrane region" description="Helical" evidence="1">
    <location>
        <begin position="12"/>
        <end position="31"/>
    </location>
</feature>
<sequence length="182" mass="20588">MHKIKIYSHRIRLILQFLMISLPIMNLYFWLTIQTESDFLTSTGIVQLSYDITSFTQDPLTVTTRLLAFLVSMLPCGILVYALGVLVKLFKSYEQSQVFTVSTADCFKKIGLSFFYWVIGGFIYSGLISVTLSFNNPPGDRILVLSFAGLDAISILCGFIILVIAWVMKEAQLIAEEQQYTI</sequence>
<keyword evidence="3" id="KW-1185">Reference proteome</keyword>
<evidence type="ECO:0000313" key="3">
    <source>
        <dbReference type="Proteomes" id="UP000273252"/>
    </source>
</evidence>
<dbReference type="EMBL" id="QVMU01000017">
    <property type="protein sequence ID" value="RJX68909.1"/>
    <property type="molecule type" value="Genomic_DNA"/>
</dbReference>
<name>A0A3A6QAF3_9VIBR</name>
<keyword evidence="1" id="KW-0812">Transmembrane</keyword>
<gene>
    <name evidence="2" type="ORF">DZ860_15815</name>
</gene>
<keyword evidence="1" id="KW-1133">Transmembrane helix</keyword>
<organism evidence="2 3">
    <name type="scientific">Vibrio sinensis</name>
    <dbReference type="NCBI Taxonomy" id="2302434"/>
    <lineage>
        <taxon>Bacteria</taxon>
        <taxon>Pseudomonadati</taxon>
        <taxon>Pseudomonadota</taxon>
        <taxon>Gammaproteobacteria</taxon>
        <taxon>Vibrionales</taxon>
        <taxon>Vibrionaceae</taxon>
        <taxon>Vibrio</taxon>
    </lineage>
</organism>
<dbReference type="RefSeq" id="WP_120033170.1">
    <property type="nucleotide sequence ID" value="NZ_QVMU01000017.1"/>
</dbReference>
<dbReference type="Pfam" id="PF11188">
    <property type="entry name" value="DUF2975"/>
    <property type="match status" value="1"/>
</dbReference>
<dbReference type="AlphaFoldDB" id="A0A3A6QAF3"/>
<feature type="transmembrane region" description="Helical" evidence="1">
    <location>
        <begin position="142"/>
        <end position="168"/>
    </location>
</feature>
<evidence type="ECO:0000313" key="2">
    <source>
        <dbReference type="EMBL" id="RJX68909.1"/>
    </source>
</evidence>
<proteinExistence type="predicted"/>
<dbReference type="OrthoDB" id="8479187at2"/>
<evidence type="ECO:0000256" key="1">
    <source>
        <dbReference type="SAM" id="Phobius"/>
    </source>
</evidence>
<feature type="transmembrane region" description="Helical" evidence="1">
    <location>
        <begin position="110"/>
        <end position="130"/>
    </location>
</feature>
<accession>A0A3A6QAF3</accession>
<keyword evidence="1" id="KW-0472">Membrane</keyword>
<dbReference type="Proteomes" id="UP000273252">
    <property type="component" value="Unassembled WGS sequence"/>
</dbReference>
<reference evidence="2 3" key="1">
    <citation type="submission" date="2018-08" db="EMBL/GenBank/DDBJ databases">
        <title>Vibrio isolated from the Eastern China Marginal Seas.</title>
        <authorList>
            <person name="Li Y."/>
        </authorList>
    </citation>
    <scope>NUCLEOTIDE SEQUENCE [LARGE SCALE GENOMIC DNA]</scope>
    <source>
        <strain evidence="2 3">BEI233</strain>
    </source>
</reference>
<dbReference type="InterPro" id="IPR021354">
    <property type="entry name" value="DUF2975"/>
</dbReference>
<comment type="caution">
    <text evidence="2">The sequence shown here is derived from an EMBL/GenBank/DDBJ whole genome shotgun (WGS) entry which is preliminary data.</text>
</comment>